<dbReference type="RefSeq" id="XP_070904838.1">
    <property type="nucleotide sequence ID" value="XM_071049763.1"/>
</dbReference>
<dbReference type="Proteomes" id="UP001610444">
    <property type="component" value="Unassembled WGS sequence"/>
</dbReference>
<comment type="caution">
    <text evidence="2">The sequence shown here is derived from an EMBL/GenBank/DDBJ whole genome shotgun (WGS) entry which is preliminary data.</text>
</comment>
<evidence type="ECO:0000313" key="3">
    <source>
        <dbReference type="Proteomes" id="UP001610444"/>
    </source>
</evidence>
<evidence type="ECO:0000313" key="2">
    <source>
        <dbReference type="EMBL" id="KAL2860147.1"/>
    </source>
</evidence>
<organism evidence="2 3">
    <name type="scientific">Aspergillus pseudodeflectus</name>
    <dbReference type="NCBI Taxonomy" id="176178"/>
    <lineage>
        <taxon>Eukaryota</taxon>
        <taxon>Fungi</taxon>
        <taxon>Dikarya</taxon>
        <taxon>Ascomycota</taxon>
        <taxon>Pezizomycotina</taxon>
        <taxon>Eurotiomycetes</taxon>
        <taxon>Eurotiomycetidae</taxon>
        <taxon>Eurotiales</taxon>
        <taxon>Aspergillaceae</taxon>
        <taxon>Aspergillus</taxon>
        <taxon>Aspergillus subgen. Nidulantes</taxon>
    </lineage>
</organism>
<keyword evidence="3" id="KW-1185">Reference proteome</keyword>
<dbReference type="EMBL" id="JBFXLR010000002">
    <property type="protein sequence ID" value="KAL2860147.1"/>
    <property type="molecule type" value="Genomic_DNA"/>
</dbReference>
<feature type="region of interest" description="Disordered" evidence="1">
    <location>
        <begin position="80"/>
        <end position="99"/>
    </location>
</feature>
<reference evidence="2 3" key="1">
    <citation type="submission" date="2024-07" db="EMBL/GenBank/DDBJ databases">
        <title>Section-level genome sequencing and comparative genomics of Aspergillus sections Usti and Cavernicolus.</title>
        <authorList>
            <consortium name="Lawrence Berkeley National Laboratory"/>
            <person name="Nybo J.L."/>
            <person name="Vesth T.C."/>
            <person name="Theobald S."/>
            <person name="Frisvad J.C."/>
            <person name="Larsen T.O."/>
            <person name="Kjaerboelling I."/>
            <person name="Rothschild-Mancinelli K."/>
            <person name="Lyhne E.K."/>
            <person name="Kogle M.E."/>
            <person name="Barry K."/>
            <person name="Clum A."/>
            <person name="Na H."/>
            <person name="Ledsgaard L."/>
            <person name="Lin J."/>
            <person name="Lipzen A."/>
            <person name="Kuo A."/>
            <person name="Riley R."/>
            <person name="Mondo S."/>
            <person name="LaButti K."/>
            <person name="Haridas S."/>
            <person name="Pangalinan J."/>
            <person name="Salamov A.A."/>
            <person name="Simmons B.A."/>
            <person name="Magnuson J.K."/>
            <person name="Chen J."/>
            <person name="Drula E."/>
            <person name="Henrissat B."/>
            <person name="Wiebenga A."/>
            <person name="Lubbers R.J."/>
            <person name="Gomes A.C."/>
            <person name="Macurrencykelacurrency M.R."/>
            <person name="Stajich J."/>
            <person name="Grigoriev I.V."/>
            <person name="Mortensen U.H."/>
            <person name="De vries R.P."/>
            <person name="Baker S.E."/>
            <person name="Andersen M.R."/>
        </authorList>
    </citation>
    <scope>NUCLEOTIDE SEQUENCE [LARGE SCALE GENOMIC DNA]</scope>
    <source>
        <strain evidence="2 3">CBS 756.74</strain>
    </source>
</reference>
<evidence type="ECO:0000256" key="1">
    <source>
        <dbReference type="SAM" id="MobiDB-lite"/>
    </source>
</evidence>
<protein>
    <recommendedName>
        <fullName evidence="4">Secreted protein</fullName>
    </recommendedName>
</protein>
<gene>
    <name evidence="2" type="ORF">BJX68DRAFT_78584</name>
</gene>
<sequence length="138" mass="15275">MVQKLCRKVLILVAASRLRPYGVIGLNPFGVGLQAASSTSSGAFRISKSPDYSRILVVPHVAGSCSDTLRGCLMPIGLTTSNHSQPSPQRSDNPGTQSPTPLNCRLDRFWMYEAGVPVRFCPHRTYVRAMIWLHVFFR</sequence>
<accession>A0ABR4L720</accession>
<evidence type="ECO:0008006" key="4">
    <source>
        <dbReference type="Google" id="ProtNLM"/>
    </source>
</evidence>
<proteinExistence type="predicted"/>
<dbReference type="GeneID" id="98164927"/>
<name>A0ABR4L720_9EURO</name>